<dbReference type="InterPro" id="IPR047146">
    <property type="entry name" value="Cyt_P450_E_CYP52_fungi"/>
</dbReference>
<proteinExistence type="inferred from homology"/>
<dbReference type="Pfam" id="PF00067">
    <property type="entry name" value="p450"/>
    <property type="match status" value="1"/>
</dbReference>
<dbReference type="GO" id="GO:0020037">
    <property type="term" value="F:heme binding"/>
    <property type="evidence" value="ECO:0007669"/>
    <property type="project" value="InterPro"/>
</dbReference>
<evidence type="ECO:0000256" key="11">
    <source>
        <dbReference type="SAM" id="Phobius"/>
    </source>
</evidence>
<evidence type="ECO:0000256" key="1">
    <source>
        <dbReference type="ARBA" id="ARBA00001971"/>
    </source>
</evidence>
<keyword evidence="11" id="KW-1133">Transmembrane helix</keyword>
<dbReference type="EMBL" id="KB456265">
    <property type="protein sequence ID" value="EMF12187.1"/>
    <property type="molecule type" value="Genomic_DNA"/>
</dbReference>
<keyword evidence="11" id="KW-0472">Membrane</keyword>
<evidence type="ECO:0000256" key="3">
    <source>
        <dbReference type="ARBA" id="ARBA00022617"/>
    </source>
</evidence>
<organism evidence="12 13">
    <name type="scientific">Sphaerulina musiva (strain SO2202)</name>
    <name type="common">Poplar stem canker fungus</name>
    <name type="synonym">Septoria musiva</name>
    <dbReference type="NCBI Taxonomy" id="692275"/>
    <lineage>
        <taxon>Eukaryota</taxon>
        <taxon>Fungi</taxon>
        <taxon>Dikarya</taxon>
        <taxon>Ascomycota</taxon>
        <taxon>Pezizomycotina</taxon>
        <taxon>Dothideomycetes</taxon>
        <taxon>Dothideomycetidae</taxon>
        <taxon>Mycosphaerellales</taxon>
        <taxon>Mycosphaerellaceae</taxon>
        <taxon>Sphaerulina</taxon>
    </lineage>
</organism>
<keyword evidence="5 9" id="KW-0560">Oxidoreductase</keyword>
<evidence type="ECO:0000313" key="12">
    <source>
        <dbReference type="EMBL" id="EMF12187.1"/>
    </source>
</evidence>
<gene>
    <name evidence="12" type="ORF">SEPMUDRAFT_87793</name>
</gene>
<dbReference type="STRING" id="692275.N1QFY7"/>
<dbReference type="InterPro" id="IPR002974">
    <property type="entry name" value="Cyt_P450_E_CYP52_ascomycetes"/>
</dbReference>
<dbReference type="PRINTS" id="PR01239">
    <property type="entry name" value="EP450IICYP52"/>
</dbReference>
<keyword evidence="6 8" id="KW-0408">Iron</keyword>
<comment type="similarity">
    <text evidence="2 9">Belongs to the cytochrome P450 family.</text>
</comment>
<evidence type="ECO:0000256" key="6">
    <source>
        <dbReference type="ARBA" id="ARBA00023004"/>
    </source>
</evidence>
<protein>
    <submittedName>
        <fullName evidence="12">Cytochrome P450 monooxygenase</fullName>
    </submittedName>
</protein>
<keyword evidence="4 8" id="KW-0479">Metal-binding</keyword>
<evidence type="ECO:0000256" key="9">
    <source>
        <dbReference type="RuleBase" id="RU000461"/>
    </source>
</evidence>
<evidence type="ECO:0000256" key="8">
    <source>
        <dbReference type="PIRSR" id="PIRSR602402-1"/>
    </source>
</evidence>
<dbReference type="PROSITE" id="PS00086">
    <property type="entry name" value="CYTOCHROME_P450"/>
    <property type="match status" value="1"/>
</dbReference>
<dbReference type="InterPro" id="IPR001128">
    <property type="entry name" value="Cyt_P450"/>
</dbReference>
<dbReference type="Gene3D" id="1.10.630.10">
    <property type="entry name" value="Cytochrome P450"/>
    <property type="match status" value="1"/>
</dbReference>
<dbReference type="OrthoDB" id="2789670at2759"/>
<dbReference type="GO" id="GO:0016712">
    <property type="term" value="F:oxidoreductase activity, acting on paired donors, with incorporation or reduction of molecular oxygen, reduced flavin or flavoprotein as one donor, and incorporation of one atom of oxygen"/>
    <property type="evidence" value="ECO:0007669"/>
    <property type="project" value="InterPro"/>
</dbReference>
<dbReference type="PRINTS" id="PR00464">
    <property type="entry name" value="EP450II"/>
</dbReference>
<feature type="transmembrane region" description="Helical" evidence="11">
    <location>
        <begin position="6"/>
        <end position="25"/>
    </location>
</feature>
<dbReference type="CDD" id="cd11063">
    <property type="entry name" value="CYP52"/>
    <property type="match status" value="1"/>
</dbReference>
<dbReference type="SUPFAM" id="SSF48264">
    <property type="entry name" value="Cytochrome P450"/>
    <property type="match status" value="1"/>
</dbReference>
<evidence type="ECO:0000256" key="10">
    <source>
        <dbReference type="SAM" id="MobiDB-lite"/>
    </source>
</evidence>
<dbReference type="InterPro" id="IPR002402">
    <property type="entry name" value="Cyt_P450_E_grp-II"/>
</dbReference>
<dbReference type="AlphaFoldDB" id="N1QFY7"/>
<feature type="region of interest" description="Disordered" evidence="10">
    <location>
        <begin position="267"/>
        <end position="286"/>
    </location>
</feature>
<keyword evidence="3 8" id="KW-0349">Heme</keyword>
<keyword evidence="11" id="KW-0812">Transmembrane</keyword>
<evidence type="ECO:0000256" key="2">
    <source>
        <dbReference type="ARBA" id="ARBA00010617"/>
    </source>
</evidence>
<dbReference type="GeneID" id="27907591"/>
<dbReference type="RefSeq" id="XP_016760308.1">
    <property type="nucleotide sequence ID" value="XM_016910454.1"/>
</dbReference>
<dbReference type="InterPro" id="IPR017972">
    <property type="entry name" value="Cyt_P450_CS"/>
</dbReference>
<dbReference type="PANTHER" id="PTHR24287:SF18">
    <property type="entry name" value="CYTOCHROME P450 MONOOXYGENASE APDE-RELATED"/>
    <property type="match status" value="1"/>
</dbReference>
<evidence type="ECO:0000256" key="5">
    <source>
        <dbReference type="ARBA" id="ARBA00023002"/>
    </source>
</evidence>
<evidence type="ECO:0000256" key="7">
    <source>
        <dbReference type="ARBA" id="ARBA00023033"/>
    </source>
</evidence>
<reference evidence="12 13" key="1">
    <citation type="journal article" date="2012" name="PLoS Pathog.">
        <title>Diverse lifestyles and strategies of plant pathogenesis encoded in the genomes of eighteen Dothideomycetes fungi.</title>
        <authorList>
            <person name="Ohm R.A."/>
            <person name="Feau N."/>
            <person name="Henrissat B."/>
            <person name="Schoch C.L."/>
            <person name="Horwitz B.A."/>
            <person name="Barry K.W."/>
            <person name="Condon B.J."/>
            <person name="Copeland A.C."/>
            <person name="Dhillon B."/>
            <person name="Glaser F."/>
            <person name="Hesse C.N."/>
            <person name="Kosti I."/>
            <person name="LaButti K."/>
            <person name="Lindquist E.A."/>
            <person name="Lucas S."/>
            <person name="Salamov A.A."/>
            <person name="Bradshaw R.E."/>
            <person name="Ciuffetti L."/>
            <person name="Hamelin R.C."/>
            <person name="Kema G.H.J."/>
            <person name="Lawrence C."/>
            <person name="Scott J.A."/>
            <person name="Spatafora J.W."/>
            <person name="Turgeon B.G."/>
            <person name="de Wit P.J.G.M."/>
            <person name="Zhong S."/>
            <person name="Goodwin S.B."/>
            <person name="Grigoriev I.V."/>
        </authorList>
    </citation>
    <scope>NUCLEOTIDE SEQUENCE [LARGE SCALE GENOMIC DNA]</scope>
    <source>
        <strain evidence="12 13">SO2202</strain>
    </source>
</reference>
<accession>N1QFY7</accession>
<dbReference type="GO" id="GO:0005506">
    <property type="term" value="F:iron ion binding"/>
    <property type="evidence" value="ECO:0007669"/>
    <property type="project" value="InterPro"/>
</dbReference>
<dbReference type="Proteomes" id="UP000016931">
    <property type="component" value="Unassembled WGS sequence"/>
</dbReference>
<comment type="cofactor">
    <cofactor evidence="1 8">
        <name>heme</name>
        <dbReference type="ChEBI" id="CHEBI:30413"/>
    </cofactor>
</comment>
<dbReference type="OMA" id="TDLLWSM"/>
<evidence type="ECO:0000313" key="13">
    <source>
        <dbReference type="Proteomes" id="UP000016931"/>
    </source>
</evidence>
<sequence>MSLLQHVVYAGLAGIVAVTVLRWVSQQISHIRFKRAMGCGDIPRYPHIDRIFGLDIVLGMAKSLKYDYFLVWLNQVHRGLPKTFVVNFLWSRFIWTIEPENMKCMSATNWRDFAVGPMRRNNKATHPFADKGVNTVDGKEWEFSRTLIKPFFVAEGFKNTGRLSGHVDRLFARFPADGETFDIQQLVQLWFLDTTTEFLFGESIGSLEHPERASLCWAMVDVLRGLRLRLQWYKYLFLFRHQSWLDAVAVVHDFLNRHLDRTWRELEEKEEKERENEDKRSRGETAVAERAERTDLLWSMAGQLRDKEALRSQLCLIFVPNNDTTSIFISHILWNLARRPDIYARCRAEVLAHGDAELSFEALRSMKYLNAVMMETHRLHPNGVTQVRKCINDTILPCGGGRDGKSPIHVRKGDVVQVNKNVLHRDPDIWGEDAEDFNPDRWDGLRPYWTFVPFGGGPRRCPAQMLVTVEASYMLARIMQQFRRIEARDPAPYVGVMRVGPSNKTGVKVALFRDDESAFACR</sequence>
<evidence type="ECO:0000256" key="4">
    <source>
        <dbReference type="ARBA" id="ARBA00022723"/>
    </source>
</evidence>
<name>N1QFY7_SPHMS</name>
<dbReference type="InterPro" id="IPR036396">
    <property type="entry name" value="Cyt_P450_sf"/>
</dbReference>
<keyword evidence="13" id="KW-1185">Reference proteome</keyword>
<keyword evidence="7 9" id="KW-0503">Monooxygenase</keyword>
<dbReference type="HOGENOM" id="CLU_001570_27_0_1"/>
<dbReference type="eggNOG" id="KOG0158">
    <property type="taxonomic scope" value="Eukaryota"/>
</dbReference>
<feature type="binding site" description="axial binding residue" evidence="8">
    <location>
        <position position="461"/>
    </location>
    <ligand>
        <name>heme</name>
        <dbReference type="ChEBI" id="CHEBI:30413"/>
    </ligand>
    <ligandPart>
        <name>Fe</name>
        <dbReference type="ChEBI" id="CHEBI:18248"/>
    </ligandPart>
</feature>
<dbReference type="PANTHER" id="PTHR24287">
    <property type="entry name" value="P450, PUTATIVE (EUROFUNG)-RELATED"/>
    <property type="match status" value="1"/>
</dbReference>